<gene>
    <name evidence="1" type="ORF">BXYJ_LOCUS9180</name>
</gene>
<protein>
    <submittedName>
        <fullName evidence="1">(pine wood nematode) hypothetical protein</fullName>
    </submittedName>
</protein>
<dbReference type="OrthoDB" id="10298618at2759"/>
<evidence type="ECO:0000313" key="2">
    <source>
        <dbReference type="Proteomes" id="UP000659654"/>
    </source>
</evidence>
<comment type="caution">
    <text evidence="1">The sequence shown here is derived from an EMBL/GenBank/DDBJ whole genome shotgun (WGS) entry which is preliminary data.</text>
</comment>
<dbReference type="Proteomes" id="UP000582659">
    <property type="component" value="Unassembled WGS sequence"/>
</dbReference>
<name>A0A7I8WTK3_BURXY</name>
<accession>A0A7I8WTK3</accession>
<dbReference type="EMBL" id="CAJFDI010000004">
    <property type="protein sequence ID" value="CAD5226635.1"/>
    <property type="molecule type" value="Genomic_DNA"/>
</dbReference>
<reference evidence="1" key="1">
    <citation type="submission" date="2020-09" db="EMBL/GenBank/DDBJ databases">
        <authorList>
            <person name="Kikuchi T."/>
        </authorList>
    </citation>
    <scope>NUCLEOTIDE SEQUENCE</scope>
    <source>
        <strain evidence="1">Ka4C1</strain>
    </source>
</reference>
<proteinExistence type="predicted"/>
<evidence type="ECO:0000313" key="1">
    <source>
        <dbReference type="EMBL" id="CAD5226635.1"/>
    </source>
</evidence>
<dbReference type="AlphaFoldDB" id="A0A7I8WTK3"/>
<organism evidence="1 2">
    <name type="scientific">Bursaphelenchus xylophilus</name>
    <name type="common">Pinewood nematode worm</name>
    <name type="synonym">Aphelenchoides xylophilus</name>
    <dbReference type="NCBI Taxonomy" id="6326"/>
    <lineage>
        <taxon>Eukaryota</taxon>
        <taxon>Metazoa</taxon>
        <taxon>Ecdysozoa</taxon>
        <taxon>Nematoda</taxon>
        <taxon>Chromadorea</taxon>
        <taxon>Rhabditida</taxon>
        <taxon>Tylenchina</taxon>
        <taxon>Tylenchomorpha</taxon>
        <taxon>Aphelenchoidea</taxon>
        <taxon>Aphelenchoididae</taxon>
        <taxon>Bursaphelenchus</taxon>
    </lineage>
</organism>
<keyword evidence="2" id="KW-1185">Reference proteome</keyword>
<dbReference type="Proteomes" id="UP000659654">
    <property type="component" value="Unassembled WGS sequence"/>
</dbReference>
<sequence length="200" mass="23057">MSNLLHWSPSSFYDRSRSLTAEVGDGQIYCQAVVQTLIGDPFKGWHSSMMGELVLYSYHAKTEHEKNDIFLSFFSSERCRFIIKMSDGARFWKTKANFLVIQHGQLIGFNFCVEHLHKVSQLVKHMHGSMPLALSSRFLRVIQNTIHHLHVRPTKKEEKDELAQRIIPRNGQEGVKDSPDPVREPRAFLHRVTLADSDDI</sequence>
<dbReference type="EMBL" id="CAJFCV020000004">
    <property type="protein sequence ID" value="CAG9116036.1"/>
    <property type="molecule type" value="Genomic_DNA"/>
</dbReference>